<proteinExistence type="predicted"/>
<evidence type="ECO:0000313" key="1">
    <source>
        <dbReference type="EMBL" id="SEA77851.1"/>
    </source>
</evidence>
<dbReference type="EMBL" id="FNRL01000015">
    <property type="protein sequence ID" value="SEA77851.1"/>
    <property type="molecule type" value="Genomic_DNA"/>
</dbReference>
<accession>A0A1H4DYL8</accession>
<reference evidence="2" key="1">
    <citation type="submission" date="2016-10" db="EMBL/GenBank/DDBJ databases">
        <authorList>
            <person name="Varghese N."/>
            <person name="Submissions S."/>
        </authorList>
    </citation>
    <scope>NUCLEOTIDE SEQUENCE [LARGE SCALE GENOMIC DNA]</scope>
    <source>
        <strain evidence="2">DSM 23920</strain>
    </source>
</reference>
<name>A0A1H4DYL8_9BACT</name>
<evidence type="ECO:0008006" key="3">
    <source>
        <dbReference type="Google" id="ProtNLM"/>
    </source>
</evidence>
<gene>
    <name evidence="1" type="ORF">SAMN05660909_03408</name>
</gene>
<evidence type="ECO:0000313" key="2">
    <source>
        <dbReference type="Proteomes" id="UP000199656"/>
    </source>
</evidence>
<protein>
    <recommendedName>
        <fullName evidence="3">Nucleotidyltransferase domain-containing protein</fullName>
    </recommendedName>
</protein>
<dbReference type="OrthoDB" id="5918411at2"/>
<dbReference type="Proteomes" id="UP000199656">
    <property type="component" value="Unassembled WGS sequence"/>
</dbReference>
<keyword evidence="2" id="KW-1185">Reference proteome</keyword>
<dbReference type="RefSeq" id="WP_089763139.1">
    <property type="nucleotide sequence ID" value="NZ_BKAT01000026.1"/>
</dbReference>
<sequence>MKQLSLEHLKEVLDVLEEVFAELNIDFYMIGAIAKEYWYTRGNKRMRQTKDVDFAIFVASYEEYKAVRNRLKDHHFVDTRENAFVMISPPGYSRKPLMKNGATQKSGWRKTIIIQMSVLQESQEKSRLLTKSIQHVAFLTI</sequence>
<dbReference type="AlphaFoldDB" id="A0A1H4DYL8"/>
<organism evidence="1 2">
    <name type="scientific">Chitinophaga terrae</name>
    <name type="common">ex Kim and Jung 2007</name>
    <dbReference type="NCBI Taxonomy" id="408074"/>
    <lineage>
        <taxon>Bacteria</taxon>
        <taxon>Pseudomonadati</taxon>
        <taxon>Bacteroidota</taxon>
        <taxon>Chitinophagia</taxon>
        <taxon>Chitinophagales</taxon>
        <taxon>Chitinophagaceae</taxon>
        <taxon>Chitinophaga</taxon>
    </lineage>
</organism>